<protein>
    <submittedName>
        <fullName evidence="2">26S proteasome non-ATPase regulatory subunit 1</fullName>
    </submittedName>
</protein>
<dbReference type="GO" id="GO:0000502">
    <property type="term" value="C:proteasome complex"/>
    <property type="evidence" value="ECO:0007669"/>
    <property type="project" value="UniProtKB-KW"/>
</dbReference>
<sequence length="236" mass="25106">MDESGAESNRIPPLPLPLRGLYRGPHAKLSGAFHPFHCHLPPNTQGCRALPLAPRAGRRARDLPDGVWLFWCRVACSPFPGREAEPPASGPGLARCADKRDSRFFLLVCLGECKWGGCCVHGPGYMPLGSPGPELSGSRQRNVFAAAAKSQAGWGRGEEIPTSHRSKQEEETEICCPDCCTHRKKKRRGQPGLPPPGSAQSSGQAGAGFAPAALSLLAGGCWVFTCLPPRRSPAGP</sequence>
<feature type="region of interest" description="Disordered" evidence="1">
    <location>
        <begin position="186"/>
        <end position="206"/>
    </location>
</feature>
<reference evidence="2 3" key="1">
    <citation type="submission" date="2019-04" db="EMBL/GenBank/DDBJ databases">
        <title>Draft genome of the big-headed turtle Platysternon megacephalum.</title>
        <authorList>
            <person name="Gong S."/>
        </authorList>
    </citation>
    <scope>NUCLEOTIDE SEQUENCE [LARGE SCALE GENOMIC DNA]</scope>
    <source>
        <strain evidence="2">DO16091913</strain>
        <tissue evidence="2">Muscle</tissue>
    </source>
</reference>
<evidence type="ECO:0000313" key="2">
    <source>
        <dbReference type="EMBL" id="TFK05788.1"/>
    </source>
</evidence>
<proteinExistence type="predicted"/>
<keyword evidence="3" id="KW-1185">Reference proteome</keyword>
<accession>A0A4D9EDM5</accession>
<dbReference type="EMBL" id="QXTE01000107">
    <property type="protein sequence ID" value="TFK05788.1"/>
    <property type="molecule type" value="Genomic_DNA"/>
</dbReference>
<gene>
    <name evidence="2" type="ORF">DR999_PMT11412</name>
</gene>
<dbReference type="Proteomes" id="UP000297703">
    <property type="component" value="Unassembled WGS sequence"/>
</dbReference>
<comment type="caution">
    <text evidence="2">The sequence shown here is derived from an EMBL/GenBank/DDBJ whole genome shotgun (WGS) entry which is preliminary data.</text>
</comment>
<dbReference type="AlphaFoldDB" id="A0A4D9EDM5"/>
<evidence type="ECO:0000256" key="1">
    <source>
        <dbReference type="SAM" id="MobiDB-lite"/>
    </source>
</evidence>
<keyword evidence="2" id="KW-0647">Proteasome</keyword>
<evidence type="ECO:0000313" key="3">
    <source>
        <dbReference type="Proteomes" id="UP000297703"/>
    </source>
</evidence>
<name>A0A4D9EDM5_9SAUR</name>
<organism evidence="2 3">
    <name type="scientific">Platysternon megacephalum</name>
    <name type="common">big-headed turtle</name>
    <dbReference type="NCBI Taxonomy" id="55544"/>
    <lineage>
        <taxon>Eukaryota</taxon>
        <taxon>Metazoa</taxon>
        <taxon>Chordata</taxon>
        <taxon>Craniata</taxon>
        <taxon>Vertebrata</taxon>
        <taxon>Euteleostomi</taxon>
        <taxon>Archelosauria</taxon>
        <taxon>Testudinata</taxon>
        <taxon>Testudines</taxon>
        <taxon>Cryptodira</taxon>
        <taxon>Durocryptodira</taxon>
        <taxon>Testudinoidea</taxon>
        <taxon>Platysternidae</taxon>
        <taxon>Platysternon</taxon>
    </lineage>
</organism>
<reference evidence="2 3" key="2">
    <citation type="submission" date="2019-04" db="EMBL/GenBank/DDBJ databases">
        <title>The genome sequence of big-headed turtle.</title>
        <authorList>
            <person name="Gong S."/>
        </authorList>
    </citation>
    <scope>NUCLEOTIDE SEQUENCE [LARGE SCALE GENOMIC DNA]</scope>
    <source>
        <strain evidence="2">DO16091913</strain>
        <tissue evidence="2">Muscle</tissue>
    </source>
</reference>